<evidence type="ECO:0000313" key="2">
    <source>
        <dbReference type="EMBL" id="KAL3502012.1"/>
    </source>
</evidence>
<keyword evidence="3" id="KW-1185">Reference proteome</keyword>
<dbReference type="InterPro" id="IPR056636">
    <property type="entry name" value="DUF7734"/>
</dbReference>
<name>A0ABD2Y6G0_9GENT</name>
<dbReference type="EMBL" id="JBJUIK010000015">
    <property type="protein sequence ID" value="KAL3502012.1"/>
    <property type="molecule type" value="Genomic_DNA"/>
</dbReference>
<proteinExistence type="predicted"/>
<feature type="domain" description="DUF7734" evidence="1">
    <location>
        <begin position="81"/>
        <end position="167"/>
    </location>
</feature>
<gene>
    <name evidence="2" type="ORF">ACH5RR_036461</name>
</gene>
<organism evidence="2 3">
    <name type="scientific">Cinchona calisaya</name>
    <dbReference type="NCBI Taxonomy" id="153742"/>
    <lineage>
        <taxon>Eukaryota</taxon>
        <taxon>Viridiplantae</taxon>
        <taxon>Streptophyta</taxon>
        <taxon>Embryophyta</taxon>
        <taxon>Tracheophyta</taxon>
        <taxon>Spermatophyta</taxon>
        <taxon>Magnoliopsida</taxon>
        <taxon>eudicotyledons</taxon>
        <taxon>Gunneridae</taxon>
        <taxon>Pentapetalae</taxon>
        <taxon>asterids</taxon>
        <taxon>lamiids</taxon>
        <taxon>Gentianales</taxon>
        <taxon>Rubiaceae</taxon>
        <taxon>Cinchonoideae</taxon>
        <taxon>Cinchoneae</taxon>
        <taxon>Cinchona</taxon>
    </lineage>
</organism>
<dbReference type="AlphaFoldDB" id="A0ABD2Y6G0"/>
<dbReference type="PANTHER" id="PTHR36729:SF2">
    <property type="entry name" value="EXPRESSED PROTEIN"/>
    <property type="match status" value="1"/>
</dbReference>
<dbReference type="Proteomes" id="UP001630127">
    <property type="component" value="Unassembled WGS sequence"/>
</dbReference>
<protein>
    <recommendedName>
        <fullName evidence="1">DUF7734 domain-containing protein</fullName>
    </recommendedName>
</protein>
<comment type="caution">
    <text evidence="2">The sequence shown here is derived from an EMBL/GenBank/DDBJ whole genome shotgun (WGS) entry which is preliminary data.</text>
</comment>
<dbReference type="PANTHER" id="PTHR36729">
    <property type="entry name" value="EXPRESSED PROTEIN"/>
    <property type="match status" value="1"/>
</dbReference>
<accession>A0ABD2Y6G0</accession>
<reference evidence="2 3" key="1">
    <citation type="submission" date="2024-11" db="EMBL/GenBank/DDBJ databases">
        <title>A near-complete genome assembly of Cinchona calisaya.</title>
        <authorList>
            <person name="Lian D.C."/>
            <person name="Zhao X.W."/>
            <person name="Wei L."/>
        </authorList>
    </citation>
    <scope>NUCLEOTIDE SEQUENCE [LARGE SCALE GENOMIC DNA]</scope>
    <source>
        <tissue evidence="2">Nenye</tissue>
    </source>
</reference>
<evidence type="ECO:0000313" key="3">
    <source>
        <dbReference type="Proteomes" id="UP001630127"/>
    </source>
</evidence>
<sequence>MESAVKHPAVGTGDRKVKCYKLVKCDNNNLISKTLSISFFNNAPKLKKSCILSSKCSARRRVIYEEEEEEEEEYGYNEEIAMLETYSESARNEALLVKAMVDEEEVEVLIFKGFSSCLSYGTSPDPSRSVLPARAVIKFIDRVKGPFDPSNIHYIEKGLTWETFKIRLQPNY</sequence>
<dbReference type="Pfam" id="PF24869">
    <property type="entry name" value="DUF7734"/>
    <property type="match status" value="1"/>
</dbReference>
<evidence type="ECO:0000259" key="1">
    <source>
        <dbReference type="Pfam" id="PF24869"/>
    </source>
</evidence>